<proteinExistence type="inferred from homology"/>
<comment type="subcellular location">
    <subcellularLocation>
        <location evidence="1">Cell outer membrane</location>
        <topology evidence="1">Multi-pass membrane protein</topology>
    </subcellularLocation>
</comment>
<dbReference type="GO" id="GO:0009279">
    <property type="term" value="C:cell outer membrane"/>
    <property type="evidence" value="ECO:0007669"/>
    <property type="project" value="UniProtKB-SubCell"/>
</dbReference>
<evidence type="ECO:0000256" key="6">
    <source>
        <dbReference type="ARBA" id="ARBA00023136"/>
    </source>
</evidence>
<dbReference type="GO" id="GO:0015483">
    <property type="term" value="F:long-chain fatty acid transporting porin activity"/>
    <property type="evidence" value="ECO:0007669"/>
    <property type="project" value="TreeGrafter"/>
</dbReference>
<comment type="caution">
    <text evidence="9">The sequence shown here is derived from an EMBL/GenBank/DDBJ whole genome shotgun (WGS) entry which is preliminary data.</text>
</comment>
<evidence type="ECO:0000313" key="10">
    <source>
        <dbReference type="Proteomes" id="UP000244446"/>
    </source>
</evidence>
<organism evidence="9 10">
    <name type="scientific">Pelagivirga sediminicola</name>
    <dbReference type="NCBI Taxonomy" id="2170575"/>
    <lineage>
        <taxon>Bacteria</taxon>
        <taxon>Pseudomonadati</taxon>
        <taxon>Pseudomonadota</taxon>
        <taxon>Alphaproteobacteria</taxon>
        <taxon>Rhodobacterales</taxon>
        <taxon>Paracoccaceae</taxon>
        <taxon>Pelagivirga</taxon>
    </lineage>
</organism>
<dbReference type="Pfam" id="PF03349">
    <property type="entry name" value="Toluene_X"/>
    <property type="match status" value="1"/>
</dbReference>
<sequence>MKRYMFAAASTLALVGGTAHAGNLDRTKTPIDIIFEEGNHAELSFGSVSPTISGRDYLGNTVANVADDFTLIGSGIKFQLTDRASFAIIQDQPYGVDVLYGGDPASTLLGGTMAQADTTGLTMLMRYDVGNGIGLYGGPRVVRADGEVTLSGLAYGPLNGYNVRFRSDQAVGYVLGAVYEIPEIAFRAALTYHSEIDLEMPSVETFPAGIPGVPPGVPLIGGTTNSTLPQSVKLQVQSGIAENTLAFGSIRWSEHSVFTLVPPIAGRNLTELDDAWSYEVGLGRRLTDKLSASIAYMYEDEENNDLVSPLAPTKGRQSLALRAKYQVTDAVSIAGGIRYIWIGDAQPETPGPGSPDVARAAFTGNDAIGVGMQIGISF</sequence>
<protein>
    <recommendedName>
        <fullName evidence="11">Aromatic hydrocarbon degradation protein</fullName>
    </recommendedName>
</protein>
<gene>
    <name evidence="9" type="ORF">DC366_01335</name>
</gene>
<dbReference type="PANTHER" id="PTHR35093:SF8">
    <property type="entry name" value="OUTER MEMBRANE PROTEIN NMB0088-RELATED"/>
    <property type="match status" value="1"/>
</dbReference>
<keyword evidence="10" id="KW-1185">Reference proteome</keyword>
<keyword evidence="5 8" id="KW-0732">Signal</keyword>
<keyword evidence="7" id="KW-0998">Cell outer membrane</keyword>
<evidence type="ECO:0000313" key="9">
    <source>
        <dbReference type="EMBL" id="PVA11637.1"/>
    </source>
</evidence>
<evidence type="ECO:0000256" key="5">
    <source>
        <dbReference type="ARBA" id="ARBA00022729"/>
    </source>
</evidence>
<keyword evidence="3" id="KW-1134">Transmembrane beta strand</keyword>
<evidence type="ECO:0008006" key="11">
    <source>
        <dbReference type="Google" id="ProtNLM"/>
    </source>
</evidence>
<keyword evidence="6" id="KW-0472">Membrane</keyword>
<accession>A0A2T7GB38</accession>
<evidence type="ECO:0000256" key="4">
    <source>
        <dbReference type="ARBA" id="ARBA00022692"/>
    </source>
</evidence>
<dbReference type="Gene3D" id="2.40.160.60">
    <property type="entry name" value="Outer membrane protein transport protein (OMPP1/FadL/TodX)"/>
    <property type="match status" value="1"/>
</dbReference>
<evidence type="ECO:0000256" key="1">
    <source>
        <dbReference type="ARBA" id="ARBA00004571"/>
    </source>
</evidence>
<name>A0A2T7GB38_9RHOB</name>
<dbReference type="AlphaFoldDB" id="A0A2T7GB38"/>
<feature type="chain" id="PRO_5015482295" description="Aromatic hydrocarbon degradation protein" evidence="8">
    <location>
        <begin position="22"/>
        <end position="378"/>
    </location>
</feature>
<keyword evidence="4" id="KW-0812">Transmembrane</keyword>
<reference evidence="9 10" key="1">
    <citation type="submission" date="2018-04" db="EMBL/GenBank/DDBJ databases">
        <title>Pelagivirga bohaiensis gen. nov., sp. nov., a bacterium isolated from the Bohai Sea.</title>
        <authorList>
            <person name="Ji X."/>
        </authorList>
    </citation>
    <scope>NUCLEOTIDE SEQUENCE [LARGE SCALE GENOMIC DNA]</scope>
    <source>
        <strain evidence="9 10">BH-SD19</strain>
    </source>
</reference>
<dbReference type="EMBL" id="QCYH01000001">
    <property type="protein sequence ID" value="PVA11637.1"/>
    <property type="molecule type" value="Genomic_DNA"/>
</dbReference>
<dbReference type="RefSeq" id="WP_108690382.1">
    <property type="nucleotide sequence ID" value="NZ_QCYH01000001.1"/>
</dbReference>
<dbReference type="InterPro" id="IPR005017">
    <property type="entry name" value="OMPP1/FadL/TodX"/>
</dbReference>
<dbReference type="PANTHER" id="PTHR35093">
    <property type="entry name" value="OUTER MEMBRANE PROTEIN NMB0088-RELATED"/>
    <property type="match status" value="1"/>
</dbReference>
<evidence type="ECO:0000256" key="2">
    <source>
        <dbReference type="ARBA" id="ARBA00008163"/>
    </source>
</evidence>
<evidence type="ECO:0000256" key="3">
    <source>
        <dbReference type="ARBA" id="ARBA00022452"/>
    </source>
</evidence>
<dbReference type="OrthoDB" id="6679728at2"/>
<evidence type="ECO:0000256" key="7">
    <source>
        <dbReference type="ARBA" id="ARBA00023237"/>
    </source>
</evidence>
<evidence type="ECO:0000256" key="8">
    <source>
        <dbReference type="SAM" id="SignalP"/>
    </source>
</evidence>
<comment type="similarity">
    <text evidence="2">Belongs to the OmpP1/FadL family.</text>
</comment>
<feature type="signal peptide" evidence="8">
    <location>
        <begin position="1"/>
        <end position="21"/>
    </location>
</feature>
<dbReference type="SUPFAM" id="SSF56935">
    <property type="entry name" value="Porins"/>
    <property type="match status" value="1"/>
</dbReference>
<dbReference type="Proteomes" id="UP000244446">
    <property type="component" value="Unassembled WGS sequence"/>
</dbReference>